<dbReference type="EC" id="2.7.1.40" evidence="6 17"/>
<evidence type="ECO:0000256" key="15">
    <source>
        <dbReference type="ARBA" id="ARBA00023152"/>
    </source>
</evidence>
<dbReference type="GO" id="GO:0004743">
    <property type="term" value="F:pyruvate kinase activity"/>
    <property type="evidence" value="ECO:0007669"/>
    <property type="project" value="UniProtKB-UniRule"/>
</dbReference>
<evidence type="ECO:0000256" key="12">
    <source>
        <dbReference type="ARBA" id="ARBA00022840"/>
    </source>
</evidence>
<dbReference type="InterPro" id="IPR036918">
    <property type="entry name" value="Pyrv_Knase_C_sf"/>
</dbReference>
<evidence type="ECO:0000259" key="21">
    <source>
        <dbReference type="Pfam" id="PF02887"/>
    </source>
</evidence>
<organism evidence="22 23">
    <name type="scientific">Anoxynatronum buryatiense</name>
    <dbReference type="NCBI Taxonomy" id="489973"/>
    <lineage>
        <taxon>Bacteria</taxon>
        <taxon>Bacillati</taxon>
        <taxon>Bacillota</taxon>
        <taxon>Clostridia</taxon>
        <taxon>Eubacteriales</taxon>
        <taxon>Clostridiaceae</taxon>
        <taxon>Anoxynatronum</taxon>
    </lineage>
</organism>
<sequence length="585" mass="62684">MKRTKIVCTLGPASESKEVFKELVTHGLNVARLNFSHGSHEEHKKRIDVIKEVRREMKIPVAILLDTKGPEIRTGKFELPEVMLEEGQTFTITTRDVLGTQEICNVSYEGLPGDVSAGSQILIDDGLVGLEVLEVKDETDIVCRVLNGGIVKNHKGVNVPNVSINLPAITPKDRADIEFGIENGIDFIAASFVRKSADVLAIREILEQNNAGYIQIISKIENQEGMDNLDEIIEASDGIMVARGDLGVEIPTEEVPLAQKSMIRKCNKVGKPVITATQMLDSMIRNPRPTRAEVTDVANAIFDGTDAIMLSGETAAGKYPVDAVKTMSVIARRTESAIDYRELLRSKDLNKETSITDAISNATCNIAMDLGASAIVTATSSGYTARMVSKFRPAQIIVAATTDKRVTRQLSLSWGVYSVLTSHLESTDDIIDTSIAKALECELIQRGDLVVITAGVPVGVSGTTNLIKAHIVGEVLVAGMGIGKRAATGRVRFVTSDPETWKGFEDGDILVAAMTDADLVPLMNRAGAIVTEAGGLTSHAAVVGLNLEKPTVVGVTDALTTLKPGDLVTVDSGSGQIYSGRTQVL</sequence>
<evidence type="ECO:0000256" key="18">
    <source>
        <dbReference type="RuleBase" id="RU000504"/>
    </source>
</evidence>
<evidence type="ECO:0000256" key="16">
    <source>
        <dbReference type="ARBA" id="ARBA00023317"/>
    </source>
</evidence>
<dbReference type="Gene3D" id="3.40.1380.20">
    <property type="entry name" value="Pyruvate kinase, C-terminal domain"/>
    <property type="match status" value="1"/>
</dbReference>
<evidence type="ECO:0000256" key="11">
    <source>
        <dbReference type="ARBA" id="ARBA00022777"/>
    </source>
</evidence>
<comment type="cofactor">
    <cofactor evidence="2">
        <name>K(+)</name>
        <dbReference type="ChEBI" id="CHEBI:29103"/>
    </cofactor>
</comment>
<dbReference type="InterPro" id="IPR015813">
    <property type="entry name" value="Pyrv/PenolPyrv_kinase-like_dom"/>
</dbReference>
<keyword evidence="15 18" id="KW-0324">Glycolysis</keyword>
<evidence type="ECO:0000259" key="20">
    <source>
        <dbReference type="Pfam" id="PF00391"/>
    </source>
</evidence>
<dbReference type="PANTHER" id="PTHR11817">
    <property type="entry name" value="PYRUVATE KINASE"/>
    <property type="match status" value="1"/>
</dbReference>
<comment type="similarity">
    <text evidence="4">In the C-terminal section; belongs to the PEP-utilizing enzyme family.</text>
</comment>
<evidence type="ECO:0000256" key="4">
    <source>
        <dbReference type="ARBA" id="ARBA00006237"/>
    </source>
</evidence>
<dbReference type="FunFam" id="2.40.33.10:FF:000001">
    <property type="entry name" value="Pyruvate kinase"/>
    <property type="match status" value="1"/>
</dbReference>
<comment type="pathway">
    <text evidence="3 18">Carbohydrate degradation; glycolysis; pyruvate from D-glyceraldehyde 3-phosphate: step 5/5.</text>
</comment>
<dbReference type="InterPro" id="IPR036637">
    <property type="entry name" value="Phosphohistidine_dom_sf"/>
</dbReference>
<evidence type="ECO:0000259" key="19">
    <source>
        <dbReference type="Pfam" id="PF00224"/>
    </source>
</evidence>
<dbReference type="Pfam" id="PF00391">
    <property type="entry name" value="PEP-utilizers"/>
    <property type="match status" value="1"/>
</dbReference>
<evidence type="ECO:0000256" key="17">
    <source>
        <dbReference type="NCBIfam" id="TIGR01064"/>
    </source>
</evidence>
<evidence type="ECO:0000256" key="14">
    <source>
        <dbReference type="ARBA" id="ARBA00022958"/>
    </source>
</evidence>
<evidence type="ECO:0000256" key="9">
    <source>
        <dbReference type="ARBA" id="ARBA00022723"/>
    </source>
</evidence>
<evidence type="ECO:0000256" key="3">
    <source>
        <dbReference type="ARBA" id="ARBA00004997"/>
    </source>
</evidence>
<dbReference type="GO" id="GO:0006950">
    <property type="term" value="P:response to stress"/>
    <property type="evidence" value="ECO:0007669"/>
    <property type="project" value="UniProtKB-ARBA"/>
</dbReference>
<keyword evidence="14" id="KW-0630">Potassium</keyword>
<dbReference type="InterPro" id="IPR008279">
    <property type="entry name" value="PEP-util_enz_mobile_dom"/>
</dbReference>
<keyword evidence="9" id="KW-0479">Metal-binding</keyword>
<keyword evidence="12" id="KW-0067">ATP-binding</keyword>
<dbReference type="PROSITE" id="PS00110">
    <property type="entry name" value="PYRUVATE_KINASE"/>
    <property type="match status" value="1"/>
</dbReference>
<evidence type="ECO:0000256" key="1">
    <source>
        <dbReference type="ARBA" id="ARBA00001946"/>
    </source>
</evidence>
<gene>
    <name evidence="22" type="ORF">SAMN06296020_102319</name>
</gene>
<proteinExistence type="inferred from homology"/>
<feature type="domain" description="PEP-utilising enzyme mobile" evidence="20">
    <location>
        <begin position="504"/>
        <end position="575"/>
    </location>
</feature>
<dbReference type="Proteomes" id="UP001158066">
    <property type="component" value="Unassembled WGS sequence"/>
</dbReference>
<dbReference type="NCBIfam" id="TIGR01064">
    <property type="entry name" value="pyruv_kin"/>
    <property type="match status" value="1"/>
</dbReference>
<comment type="caution">
    <text evidence="22">The sequence shown here is derived from an EMBL/GenBank/DDBJ whole genome shotgun (WGS) entry which is preliminary data.</text>
</comment>
<dbReference type="InterPro" id="IPR040442">
    <property type="entry name" value="Pyrv_kinase-like_dom_sf"/>
</dbReference>
<comment type="catalytic activity">
    <reaction evidence="18">
        <text>pyruvate + ATP = phosphoenolpyruvate + ADP + H(+)</text>
        <dbReference type="Rhea" id="RHEA:18157"/>
        <dbReference type="ChEBI" id="CHEBI:15361"/>
        <dbReference type="ChEBI" id="CHEBI:15378"/>
        <dbReference type="ChEBI" id="CHEBI:30616"/>
        <dbReference type="ChEBI" id="CHEBI:58702"/>
        <dbReference type="ChEBI" id="CHEBI:456216"/>
        <dbReference type="EC" id="2.7.1.40"/>
    </reaction>
</comment>
<evidence type="ECO:0000256" key="6">
    <source>
        <dbReference type="ARBA" id="ARBA00012142"/>
    </source>
</evidence>
<dbReference type="GO" id="GO:0016301">
    <property type="term" value="F:kinase activity"/>
    <property type="evidence" value="ECO:0007669"/>
    <property type="project" value="UniProtKB-KW"/>
</dbReference>
<evidence type="ECO:0000256" key="7">
    <source>
        <dbReference type="ARBA" id="ARBA00018587"/>
    </source>
</evidence>
<reference evidence="22" key="1">
    <citation type="submission" date="2017-05" db="EMBL/GenBank/DDBJ databases">
        <authorList>
            <person name="Varghese N."/>
            <person name="Submissions S."/>
        </authorList>
    </citation>
    <scope>NUCLEOTIDE SEQUENCE</scope>
    <source>
        <strain evidence="22">Su22</strain>
    </source>
</reference>
<dbReference type="Gene3D" id="3.20.20.60">
    <property type="entry name" value="Phosphoenolpyruvate-binding domains"/>
    <property type="match status" value="1"/>
</dbReference>
<dbReference type="InterPro" id="IPR001697">
    <property type="entry name" value="Pyr_Knase"/>
</dbReference>
<keyword evidence="8 18" id="KW-0808">Transferase</keyword>
<dbReference type="SUPFAM" id="SSF52935">
    <property type="entry name" value="PK C-terminal domain-like"/>
    <property type="match status" value="1"/>
</dbReference>
<dbReference type="PRINTS" id="PR01050">
    <property type="entry name" value="PYRUVTKNASE"/>
</dbReference>
<dbReference type="InterPro" id="IPR015806">
    <property type="entry name" value="Pyrv_Knase_insert_dom_sf"/>
</dbReference>
<dbReference type="Gene3D" id="3.50.30.10">
    <property type="entry name" value="Phosphohistidine domain"/>
    <property type="match status" value="1"/>
</dbReference>
<dbReference type="SUPFAM" id="SSF52009">
    <property type="entry name" value="Phosphohistidine domain"/>
    <property type="match status" value="1"/>
</dbReference>
<dbReference type="NCBIfam" id="NF004978">
    <property type="entry name" value="PRK06354.1"/>
    <property type="match status" value="1"/>
</dbReference>
<feature type="domain" description="Pyruvate kinase C-terminal" evidence="21">
    <location>
        <begin position="357"/>
        <end position="468"/>
    </location>
</feature>
<dbReference type="SUPFAM" id="SSF51621">
    <property type="entry name" value="Phosphoenolpyruvate/pyruvate domain"/>
    <property type="match status" value="1"/>
</dbReference>
<comment type="similarity">
    <text evidence="5 18">Belongs to the pyruvate kinase family.</text>
</comment>
<evidence type="ECO:0000256" key="5">
    <source>
        <dbReference type="ARBA" id="ARBA00008663"/>
    </source>
</evidence>
<comment type="cofactor">
    <cofactor evidence="1">
        <name>Mg(2+)</name>
        <dbReference type="ChEBI" id="CHEBI:18420"/>
    </cofactor>
</comment>
<evidence type="ECO:0000256" key="10">
    <source>
        <dbReference type="ARBA" id="ARBA00022741"/>
    </source>
</evidence>
<dbReference type="Pfam" id="PF02887">
    <property type="entry name" value="PK_C"/>
    <property type="match status" value="1"/>
</dbReference>
<dbReference type="InterPro" id="IPR015793">
    <property type="entry name" value="Pyrv_Knase_brl"/>
</dbReference>
<dbReference type="NCBIfam" id="NF004491">
    <property type="entry name" value="PRK05826.1"/>
    <property type="match status" value="1"/>
</dbReference>
<keyword evidence="11 18" id="KW-0418">Kinase</keyword>
<dbReference type="Gene3D" id="2.40.33.10">
    <property type="entry name" value="PK beta-barrel domain-like"/>
    <property type="match status" value="1"/>
</dbReference>
<evidence type="ECO:0000313" key="23">
    <source>
        <dbReference type="Proteomes" id="UP001158066"/>
    </source>
</evidence>
<evidence type="ECO:0000256" key="13">
    <source>
        <dbReference type="ARBA" id="ARBA00022842"/>
    </source>
</evidence>
<keyword evidence="23" id="KW-1185">Reference proteome</keyword>
<dbReference type="GO" id="GO:0030955">
    <property type="term" value="F:potassium ion binding"/>
    <property type="evidence" value="ECO:0007669"/>
    <property type="project" value="UniProtKB-UniRule"/>
</dbReference>
<feature type="domain" description="Pyruvate kinase barrel" evidence="19">
    <location>
        <begin position="1"/>
        <end position="324"/>
    </location>
</feature>
<name>A0AA45WUX3_9CLOT</name>
<dbReference type="InterPro" id="IPR015795">
    <property type="entry name" value="Pyrv_Knase_C"/>
</dbReference>
<dbReference type="GO" id="GO:0000287">
    <property type="term" value="F:magnesium ion binding"/>
    <property type="evidence" value="ECO:0007669"/>
    <property type="project" value="UniProtKB-UniRule"/>
</dbReference>
<dbReference type="InterPro" id="IPR018209">
    <property type="entry name" value="Pyrv_Knase_AS"/>
</dbReference>
<dbReference type="SUPFAM" id="SSF50800">
    <property type="entry name" value="PK beta-barrel domain-like"/>
    <property type="match status" value="1"/>
</dbReference>
<dbReference type="AlphaFoldDB" id="A0AA45WUX3"/>
<accession>A0AA45WUX3</accession>
<evidence type="ECO:0000256" key="2">
    <source>
        <dbReference type="ARBA" id="ARBA00001958"/>
    </source>
</evidence>
<dbReference type="GO" id="GO:0005524">
    <property type="term" value="F:ATP binding"/>
    <property type="evidence" value="ECO:0007669"/>
    <property type="project" value="UniProtKB-KW"/>
</dbReference>
<dbReference type="RefSeq" id="WP_283408221.1">
    <property type="nucleotide sequence ID" value="NZ_FXUF01000002.1"/>
</dbReference>
<dbReference type="InterPro" id="IPR011037">
    <property type="entry name" value="Pyrv_Knase-like_insert_dom_sf"/>
</dbReference>
<evidence type="ECO:0000313" key="22">
    <source>
        <dbReference type="EMBL" id="SMP45525.1"/>
    </source>
</evidence>
<keyword evidence="13 18" id="KW-0460">Magnesium</keyword>
<dbReference type="FunFam" id="3.20.20.60:FF:000001">
    <property type="entry name" value="Pyruvate kinase"/>
    <property type="match status" value="1"/>
</dbReference>
<keyword evidence="10" id="KW-0547">Nucleotide-binding</keyword>
<protein>
    <recommendedName>
        <fullName evidence="7 17">Pyruvate kinase</fullName>
        <ecNumber evidence="6 17">2.7.1.40</ecNumber>
    </recommendedName>
</protein>
<keyword evidence="16 22" id="KW-0670">Pyruvate</keyword>
<evidence type="ECO:0000256" key="8">
    <source>
        <dbReference type="ARBA" id="ARBA00022679"/>
    </source>
</evidence>
<dbReference type="EMBL" id="FXUF01000002">
    <property type="protein sequence ID" value="SMP45525.1"/>
    <property type="molecule type" value="Genomic_DNA"/>
</dbReference>
<dbReference type="Pfam" id="PF00224">
    <property type="entry name" value="PK"/>
    <property type="match status" value="1"/>
</dbReference>